<organism evidence="1 2">
    <name type="scientific">Dekkera bruxellensis</name>
    <name type="common">Brettanomyces custersii</name>
    <dbReference type="NCBI Taxonomy" id="5007"/>
    <lineage>
        <taxon>Eukaryota</taxon>
        <taxon>Fungi</taxon>
        <taxon>Dikarya</taxon>
        <taxon>Ascomycota</taxon>
        <taxon>Saccharomycotina</taxon>
        <taxon>Pichiomycetes</taxon>
        <taxon>Pichiales</taxon>
        <taxon>Pichiaceae</taxon>
        <taxon>Brettanomyces</taxon>
    </lineage>
</organism>
<dbReference type="Proteomes" id="UP000478008">
    <property type="component" value="Unassembled WGS sequence"/>
</dbReference>
<name>A0A7D9D0J9_DEKBR</name>
<dbReference type="AlphaFoldDB" id="A0A7D9D0J9"/>
<evidence type="ECO:0000313" key="1">
    <source>
        <dbReference type="EMBL" id="VUG20358.1"/>
    </source>
</evidence>
<dbReference type="SUPFAM" id="SSF52058">
    <property type="entry name" value="L domain-like"/>
    <property type="match status" value="1"/>
</dbReference>
<dbReference type="Gene3D" id="3.80.10.10">
    <property type="entry name" value="Ribonuclease Inhibitor"/>
    <property type="match status" value="1"/>
</dbReference>
<protein>
    <submittedName>
        <fullName evidence="1">DEBR0S7_02212g1_1</fullName>
    </submittedName>
</protein>
<keyword evidence="2" id="KW-1185">Reference proteome</keyword>
<evidence type="ECO:0000313" key="2">
    <source>
        <dbReference type="Proteomes" id="UP000478008"/>
    </source>
</evidence>
<proteinExistence type="predicted"/>
<reference evidence="1 2" key="1">
    <citation type="submission" date="2019-07" db="EMBL/GenBank/DDBJ databases">
        <authorList>
            <person name="Friedrich A."/>
            <person name="Schacherer J."/>
        </authorList>
    </citation>
    <scope>NUCLEOTIDE SEQUENCE [LARGE SCALE GENOMIC DNA]</scope>
</reference>
<gene>
    <name evidence="1" type="ORF">DEBR0S7_02212G</name>
</gene>
<sequence length="562" mass="64308">MSRLLRALRALGVDEENISDAYDDDFLTDLQTEAQQPAIRRNSIYLRSERQISDGYNVEAPLLIGDLAGHQKLDFFKKTVSMLPLELKIKILRLCFSKFYETDMLGFLQDSSLLSVLKVFYDELLICDGKLYFGGFNEYDVIEFNSAEFQDRFKPLIKDSQIRIKILKIFDTNGMGNEDLLLLLNHAETIWCASASSLSMIYSLCPDALSKITDLSVENLDFPIPRADLVKIFGKLCHSLKDFTLPLSPDDSEKVTVMLDSLNAVDHQLTVHLPISYPLDGGRGLDRITELLGPYSCKIKLSHILFTLVCPNFHFNDLHNFLKKIGFKKFTDFCLVSFPNFRVQGDLKFVSELSNLVTIVLSGGFTLNSRKFGDLKGLKKLKELMLENCKLDSEWFNKSLPENLKDITISYNSFSGYGTYTIPRNLKILTILANDYFNMKLDNVDFSQSNLSVLKFRVDDQSQWNSLTVSFANMPRTLQEVNCHKLTSFIVEKDINLSRKKDLLISITTAERERLLERLDPSNVRSNVDVRFGYFENEEFHVLGEANKMRSIGGFPNRLLKY</sequence>
<dbReference type="EMBL" id="CABFWN010000007">
    <property type="protein sequence ID" value="VUG20358.1"/>
    <property type="molecule type" value="Genomic_DNA"/>
</dbReference>
<dbReference type="InterPro" id="IPR032675">
    <property type="entry name" value="LRR_dom_sf"/>
</dbReference>
<accession>A0A7D9D0J9</accession>